<feature type="region of interest" description="Disordered" evidence="1">
    <location>
        <begin position="66"/>
        <end position="104"/>
    </location>
</feature>
<dbReference type="RefSeq" id="WP_134750538.1">
    <property type="nucleotide sequence ID" value="NZ_MYFO02000001.1"/>
</dbReference>
<dbReference type="EMBL" id="MYFO01000005">
    <property type="protein sequence ID" value="TFE90101.1"/>
    <property type="molecule type" value="Genomic_DNA"/>
</dbReference>
<sequence length="667" mass="75111">MHQAASSSRFANHTAPQPERQSESVAEVAGESAFSGNRMPVVTPGNAAVLQRAVGNRAVADMLQQQSPVAKGPASEPHRSKPALQRKSADDGHHAESMSANNARTKAVTWAHGRQQIQRVLRPFDTEYKDVEKIAAYRDRITRFAAEVDRFVTQAREESVQWHSFDGNPNAHLQNWFAIADAYLRDPDTQPDLIHARFGYAIETLACQRIGNFEGLTVEMQYAEGHTRPDIVVFDGDFQVAWLDITSSQSAGHIQGKSGAGWKKRPFVYEILYNPLNMQEILEATNDDYYVEYGQFMKAEHHIELEERQKKQEEFRGKFTDFQTTQGWNDTSGNSLNKRTATQNFLFSQFPAEEDEEVKSTDRFKKMPSARGALNYLQINDGPFGFNRGDVSSNSSAIKALIDQEAAPSIEHRKTELVANKNKELMDQLKHFEHIPLVQSFMDRLLDGWADRDTAKTGMLLKQALEDLNGLNDLQNDVRQLIQQQGDWRVKQVLDTIEEIRGAFPTQAIFSDLGDWRRKVKLVHKRARLVYSILEMQLTFIHYMKAKKYNMFNWPREVGRIATVLSDEFPQDESIVKAAQQWMAQNPVQSGPVDEEVKMNEEPPRDIQPEDFGGAGGLGGFGGLVNAGGFGDLGQNLNPTVLNGPQPGHYPHVDLGGTQRMGINEEL</sequence>
<feature type="compositionally biased region" description="Polar residues" evidence="1">
    <location>
        <begin position="1"/>
        <end position="15"/>
    </location>
</feature>
<proteinExistence type="predicted"/>
<dbReference type="Proteomes" id="UP000298246">
    <property type="component" value="Unassembled WGS sequence"/>
</dbReference>
<feature type="compositionally biased region" description="Basic and acidic residues" evidence="1">
    <location>
        <begin position="87"/>
        <end position="96"/>
    </location>
</feature>
<feature type="region of interest" description="Disordered" evidence="1">
    <location>
        <begin position="1"/>
        <end position="42"/>
    </location>
</feature>
<accession>A0A4Y8Q930</accession>
<dbReference type="AlphaFoldDB" id="A0A4Y8Q930"/>
<keyword evidence="3" id="KW-1185">Reference proteome</keyword>
<reference evidence="2 3" key="1">
    <citation type="submission" date="2017-03" db="EMBL/GenBank/DDBJ databases">
        <title>Isolation of Levoglucosan Utilizing Bacteria.</title>
        <authorList>
            <person name="Arya A.S."/>
        </authorList>
    </citation>
    <scope>NUCLEOTIDE SEQUENCE [LARGE SCALE GENOMIC DNA]</scope>
    <source>
        <strain evidence="2 3">MEC069</strain>
    </source>
</reference>
<evidence type="ECO:0000313" key="3">
    <source>
        <dbReference type="Proteomes" id="UP000298246"/>
    </source>
</evidence>
<comment type="caution">
    <text evidence="2">The sequence shown here is derived from an EMBL/GenBank/DDBJ whole genome shotgun (WGS) entry which is preliminary data.</text>
</comment>
<dbReference type="OrthoDB" id="2986588at2"/>
<name>A0A4Y8Q930_9BACL</name>
<protein>
    <submittedName>
        <fullName evidence="2">Uncharacterized protein</fullName>
    </submittedName>
</protein>
<evidence type="ECO:0000256" key="1">
    <source>
        <dbReference type="SAM" id="MobiDB-lite"/>
    </source>
</evidence>
<evidence type="ECO:0000313" key="2">
    <source>
        <dbReference type="EMBL" id="TFE90101.1"/>
    </source>
</evidence>
<gene>
    <name evidence="2" type="ORF">B5M42_05390</name>
</gene>
<organism evidence="2 3">
    <name type="scientific">Paenibacillus athensensis</name>
    <dbReference type="NCBI Taxonomy" id="1967502"/>
    <lineage>
        <taxon>Bacteria</taxon>
        <taxon>Bacillati</taxon>
        <taxon>Bacillota</taxon>
        <taxon>Bacilli</taxon>
        <taxon>Bacillales</taxon>
        <taxon>Paenibacillaceae</taxon>
        <taxon>Paenibacillus</taxon>
    </lineage>
</organism>